<sequence>MQSLSPTSRYLLALKEGSHQPDDVQQEAVSRLDTIYQELQTQPAPVASGGGLRAKFGKLLGKREPAAERRLSAACICGAAWGGEKPG</sequence>
<accession>A0A7H4M8E7</accession>
<evidence type="ECO:0000313" key="4">
    <source>
        <dbReference type="Proteomes" id="UP000254545"/>
    </source>
</evidence>
<dbReference type="GO" id="GO:0005524">
    <property type="term" value="F:ATP binding"/>
    <property type="evidence" value="ECO:0007669"/>
    <property type="project" value="UniProtKB-KW"/>
</dbReference>
<keyword evidence="2" id="KW-0067">ATP-binding</keyword>
<dbReference type="Pfam" id="PF03969">
    <property type="entry name" value="AFG1_ATPase"/>
    <property type="match status" value="1"/>
</dbReference>
<comment type="caution">
    <text evidence="3">The sequence shown here is derived from an EMBL/GenBank/DDBJ whole genome shotgun (WGS) entry which is preliminary data.</text>
</comment>
<organism evidence="3 4">
    <name type="scientific">Klebsiella variicola</name>
    <dbReference type="NCBI Taxonomy" id="244366"/>
    <lineage>
        <taxon>Bacteria</taxon>
        <taxon>Pseudomonadati</taxon>
        <taxon>Pseudomonadota</taxon>
        <taxon>Gammaproteobacteria</taxon>
        <taxon>Enterobacterales</taxon>
        <taxon>Enterobacteriaceae</taxon>
        <taxon>Klebsiella/Raoultella group</taxon>
        <taxon>Klebsiella</taxon>
        <taxon>Klebsiella pneumoniae complex</taxon>
    </lineage>
</organism>
<name>A0A7H4M8E7_KLEVA</name>
<protein>
    <submittedName>
        <fullName evidence="3">ATPase</fullName>
    </submittedName>
</protein>
<evidence type="ECO:0000256" key="2">
    <source>
        <dbReference type="ARBA" id="ARBA00022840"/>
    </source>
</evidence>
<gene>
    <name evidence="3" type="primary">yhcM_2</name>
    <name evidence="3" type="ORF">NCTC9177_00360</name>
</gene>
<dbReference type="EMBL" id="UGKR01000003">
    <property type="protein sequence ID" value="STS86597.1"/>
    <property type="molecule type" value="Genomic_DNA"/>
</dbReference>
<dbReference type="GO" id="GO:0016887">
    <property type="term" value="F:ATP hydrolysis activity"/>
    <property type="evidence" value="ECO:0007669"/>
    <property type="project" value="InterPro"/>
</dbReference>
<proteinExistence type="predicted"/>
<dbReference type="InterPro" id="IPR005654">
    <property type="entry name" value="ATPase_AFG1-like"/>
</dbReference>
<reference evidence="3 4" key="1">
    <citation type="submission" date="2018-06" db="EMBL/GenBank/DDBJ databases">
        <authorList>
            <consortium name="Pathogen Informatics"/>
            <person name="Doyle S."/>
        </authorList>
    </citation>
    <scope>NUCLEOTIDE SEQUENCE [LARGE SCALE GENOMIC DNA]</scope>
    <source>
        <strain evidence="3 4">NCTC9177</strain>
    </source>
</reference>
<evidence type="ECO:0000313" key="3">
    <source>
        <dbReference type="EMBL" id="STS86597.1"/>
    </source>
</evidence>
<keyword evidence="1" id="KW-0547">Nucleotide-binding</keyword>
<dbReference type="AlphaFoldDB" id="A0A7H4M8E7"/>
<evidence type="ECO:0000256" key="1">
    <source>
        <dbReference type="ARBA" id="ARBA00022741"/>
    </source>
</evidence>
<dbReference type="Proteomes" id="UP000254545">
    <property type="component" value="Unassembled WGS sequence"/>
</dbReference>